<dbReference type="InterPro" id="IPR025049">
    <property type="entry name" value="Mfa-like_1"/>
</dbReference>
<sequence>MKAKKLLFFCSLICFVIASCEGDTPIPPGAGEKVQLSAAIEGLQTRASGSTWDKGDAIGVYMKKSGEALGPSAIVQNTKYETTGTSTFLPAKGATTITFPLDGSNVDFIGYYPYKEMIANLTYPIDLSNQSVQSDIDLLYSDNAKAFNSGKPNVNMLFSHQLAKITLTIEHKFIPNLNGIEVIITNAGINANFNLTDGTLSAPSATGNIACMVASDGATAEAILLPTSSLNGMELWFLLDDETFKYPLSSVPEIQSFDKSTRYIYNVFLDSDRIPAVTVGTISNWIEGPSTNATVPTTNENPPIIPGSKRSPYTVIQAQEYQGKAGVWVEGYIVGYFSSSSMNSFSTNLSGDVSQSNLALADNQGETDLARIIPVMLGTRSARNALNLRDNPDNFDKKVKIRGDLGTYFSAPGLRDINAYEFIEP</sequence>
<proteinExistence type="predicted"/>
<name>A0A1R3SXV4_9BACT</name>
<gene>
    <name evidence="3" type="ORF">PSM36_2241</name>
</gene>
<dbReference type="InterPro" id="IPR045939">
    <property type="entry name" value="YhcR_N"/>
</dbReference>
<dbReference type="Pfam" id="PF19886">
    <property type="entry name" value="DUF6359"/>
    <property type="match status" value="1"/>
</dbReference>
<evidence type="ECO:0000256" key="1">
    <source>
        <dbReference type="SAM" id="SignalP"/>
    </source>
</evidence>
<dbReference type="Gene3D" id="2.60.40.2620">
    <property type="entry name" value="Fimbrillin-like"/>
    <property type="match status" value="1"/>
</dbReference>
<dbReference type="PROSITE" id="PS51257">
    <property type="entry name" value="PROKAR_LIPOPROTEIN"/>
    <property type="match status" value="1"/>
</dbReference>
<dbReference type="InterPro" id="IPR042278">
    <property type="entry name" value="Mfa-like_1_N"/>
</dbReference>
<evidence type="ECO:0000313" key="4">
    <source>
        <dbReference type="Proteomes" id="UP000187464"/>
    </source>
</evidence>
<keyword evidence="4" id="KW-1185">Reference proteome</keyword>
<dbReference type="Gene3D" id="2.60.40.2630">
    <property type="match status" value="1"/>
</dbReference>
<dbReference type="CDD" id="cd13121">
    <property type="entry name" value="BF2867_like_C"/>
    <property type="match status" value="1"/>
</dbReference>
<dbReference type="STRING" id="1642647.PSM36_2241"/>
<dbReference type="AlphaFoldDB" id="A0A1R3SXV4"/>
<dbReference type="KEGG" id="psac:PSM36_2241"/>
<dbReference type="CDD" id="cd13120">
    <property type="entry name" value="BF2867_like_N"/>
    <property type="match status" value="1"/>
</dbReference>
<reference evidence="3 4" key="1">
    <citation type="submission" date="2016-08" db="EMBL/GenBank/DDBJ databases">
        <authorList>
            <person name="Seilhamer J.J."/>
        </authorList>
    </citation>
    <scope>NUCLEOTIDE SEQUENCE [LARGE SCALE GENOMIC DNA]</scope>
    <source>
        <strain evidence="3">M3/6</strain>
    </source>
</reference>
<evidence type="ECO:0000313" key="3">
    <source>
        <dbReference type="EMBL" id="SCD21046.1"/>
    </source>
</evidence>
<dbReference type="Pfam" id="PF13149">
    <property type="entry name" value="Mfa_like_1"/>
    <property type="match status" value="1"/>
</dbReference>
<feature type="signal peptide" evidence="1">
    <location>
        <begin position="1"/>
        <end position="20"/>
    </location>
</feature>
<protein>
    <submittedName>
        <fullName evidence="3">Putative secreted protein</fullName>
    </submittedName>
</protein>
<feature type="domain" description="Endonuclease YhcR N-terminal" evidence="2">
    <location>
        <begin position="313"/>
        <end position="422"/>
    </location>
</feature>
<organism evidence="3 4">
    <name type="scientific">Proteiniphilum saccharofermentans</name>
    <dbReference type="NCBI Taxonomy" id="1642647"/>
    <lineage>
        <taxon>Bacteria</taxon>
        <taxon>Pseudomonadati</taxon>
        <taxon>Bacteroidota</taxon>
        <taxon>Bacteroidia</taxon>
        <taxon>Bacteroidales</taxon>
        <taxon>Dysgonomonadaceae</taxon>
        <taxon>Proteiniphilum</taxon>
    </lineage>
</organism>
<keyword evidence="1" id="KW-0732">Signal</keyword>
<dbReference type="EMBL" id="LT605205">
    <property type="protein sequence ID" value="SCD21046.1"/>
    <property type="molecule type" value="Genomic_DNA"/>
</dbReference>
<dbReference type="Proteomes" id="UP000187464">
    <property type="component" value="Chromosome I"/>
</dbReference>
<feature type="chain" id="PRO_5012028840" evidence="1">
    <location>
        <begin position="21"/>
        <end position="425"/>
    </location>
</feature>
<dbReference type="RefSeq" id="WP_076930932.1">
    <property type="nucleotide sequence ID" value="NZ_LT605205.1"/>
</dbReference>
<evidence type="ECO:0000259" key="2">
    <source>
        <dbReference type="Pfam" id="PF19886"/>
    </source>
</evidence>
<accession>A0A1R3SXV4</accession>